<reference evidence="1" key="1">
    <citation type="submission" date="2018-02" db="EMBL/GenBank/DDBJ databases">
        <title>Rhizophora mucronata_Transcriptome.</title>
        <authorList>
            <person name="Meera S.P."/>
            <person name="Sreeshan A."/>
            <person name="Augustine A."/>
        </authorList>
    </citation>
    <scope>NUCLEOTIDE SEQUENCE</scope>
    <source>
        <tissue evidence="1">Leaf</tissue>
    </source>
</reference>
<evidence type="ECO:0000313" key="1">
    <source>
        <dbReference type="EMBL" id="MBX35256.1"/>
    </source>
</evidence>
<dbReference type="AlphaFoldDB" id="A0A2P2MYF6"/>
<sequence>MSISLLPFIAIQLSCSCVGIKTCILIEVSSSILCWTTFNVMVRLLYCDL</sequence>
<protein>
    <submittedName>
        <fullName evidence="1">Uncharacterized protein</fullName>
    </submittedName>
</protein>
<proteinExistence type="predicted"/>
<name>A0A2P2MYF6_RHIMU</name>
<organism evidence="1">
    <name type="scientific">Rhizophora mucronata</name>
    <name type="common">Asiatic mangrove</name>
    <dbReference type="NCBI Taxonomy" id="61149"/>
    <lineage>
        <taxon>Eukaryota</taxon>
        <taxon>Viridiplantae</taxon>
        <taxon>Streptophyta</taxon>
        <taxon>Embryophyta</taxon>
        <taxon>Tracheophyta</taxon>
        <taxon>Spermatophyta</taxon>
        <taxon>Magnoliopsida</taxon>
        <taxon>eudicotyledons</taxon>
        <taxon>Gunneridae</taxon>
        <taxon>Pentapetalae</taxon>
        <taxon>rosids</taxon>
        <taxon>fabids</taxon>
        <taxon>Malpighiales</taxon>
        <taxon>Rhizophoraceae</taxon>
        <taxon>Rhizophora</taxon>
    </lineage>
</organism>
<dbReference type="EMBL" id="GGEC01054772">
    <property type="protein sequence ID" value="MBX35256.1"/>
    <property type="molecule type" value="Transcribed_RNA"/>
</dbReference>
<accession>A0A2P2MYF6</accession>